<gene>
    <name evidence="1" type="ORF">C8D94_105186</name>
</gene>
<dbReference type="EMBL" id="QRAO01000005">
    <property type="protein sequence ID" value="RDK84340.1"/>
    <property type="molecule type" value="Genomic_DNA"/>
</dbReference>
<sequence length="274" mass="29362">MYFKASPAFALVTFFLLSVSITEIKAQAGINTTAPANGALLDIFSDSKGLLIPHVELTGTNDNTTITPAATVGLLVYNTVIAGALPIQVTPGFYYWNGTQWQRFYNRGYGIKFDQTSQTNASVLSSVYTQISGLDTGFITVPYSGTYQIKVETAYACGNLSSTTSEGVGQASISLNMTTGLLGLPVRVEEKYVTSTSKRIGSTTLNNLPQNTTIIYTVDLDILDTYRFTASGREWSRNNVGTGTFGKDTSGYPGASGVDNAQRGSISITLIKQQ</sequence>
<accession>A0A370Q8H9</accession>
<comment type="caution">
    <text evidence="1">The sequence shown here is derived from an EMBL/GenBank/DDBJ whole genome shotgun (WGS) entry which is preliminary data.</text>
</comment>
<reference evidence="1 2" key="1">
    <citation type="submission" date="2018-07" db="EMBL/GenBank/DDBJ databases">
        <title>Genomic Encyclopedia of Type Strains, Phase IV (KMG-IV): sequencing the most valuable type-strain genomes for metagenomic binning, comparative biology and taxonomic classification.</title>
        <authorList>
            <person name="Goeker M."/>
        </authorList>
    </citation>
    <scope>NUCLEOTIDE SEQUENCE [LARGE SCALE GENOMIC DNA]</scope>
    <source>
        <strain evidence="1 2">DSM 101478</strain>
    </source>
</reference>
<dbReference type="AlphaFoldDB" id="A0A370Q8H9"/>
<dbReference type="Proteomes" id="UP000255317">
    <property type="component" value="Unassembled WGS sequence"/>
</dbReference>
<proteinExistence type="predicted"/>
<organism evidence="1 2">
    <name type="scientific">Marinirhabdus gelatinilytica</name>
    <dbReference type="NCBI Taxonomy" id="1703343"/>
    <lineage>
        <taxon>Bacteria</taxon>
        <taxon>Pseudomonadati</taxon>
        <taxon>Bacteroidota</taxon>
        <taxon>Flavobacteriia</taxon>
        <taxon>Flavobacteriales</taxon>
        <taxon>Flavobacteriaceae</taxon>
    </lineage>
</organism>
<dbReference type="OrthoDB" id="1430919at2"/>
<dbReference type="RefSeq" id="WP_147278559.1">
    <property type="nucleotide sequence ID" value="NZ_QRAO01000005.1"/>
</dbReference>
<name>A0A370Q8H9_9FLAO</name>
<keyword evidence="2" id="KW-1185">Reference proteome</keyword>
<protein>
    <submittedName>
        <fullName evidence="1">Uncharacterized protein</fullName>
    </submittedName>
</protein>
<evidence type="ECO:0000313" key="1">
    <source>
        <dbReference type="EMBL" id="RDK84340.1"/>
    </source>
</evidence>
<evidence type="ECO:0000313" key="2">
    <source>
        <dbReference type="Proteomes" id="UP000255317"/>
    </source>
</evidence>